<keyword evidence="1" id="KW-0812">Transmembrane</keyword>
<accession>A0A0J8D3Y2</accession>
<evidence type="ECO:0000256" key="1">
    <source>
        <dbReference type="SAM" id="Phobius"/>
    </source>
</evidence>
<dbReference type="OrthoDB" id="1682804at2"/>
<dbReference type="Pfam" id="PF07843">
    <property type="entry name" value="DUF1634"/>
    <property type="match status" value="1"/>
</dbReference>
<evidence type="ECO:0000313" key="2">
    <source>
        <dbReference type="EMBL" id="KMT20885.1"/>
    </source>
</evidence>
<dbReference type="Proteomes" id="UP000036756">
    <property type="component" value="Unassembled WGS sequence"/>
</dbReference>
<comment type="caution">
    <text evidence="2">The sequence shown here is derived from an EMBL/GenBank/DDBJ whole genome shotgun (WGS) entry which is preliminary data.</text>
</comment>
<name>A0A0J8D3Y2_CLOCY</name>
<feature type="transmembrane region" description="Helical" evidence="1">
    <location>
        <begin position="93"/>
        <end position="115"/>
    </location>
</feature>
<protein>
    <recommendedName>
        <fullName evidence="4">DUF1634 domain-containing protein</fullName>
    </recommendedName>
</protein>
<gene>
    <name evidence="2" type="ORF">CLCY_1c01190</name>
</gene>
<sequence length="116" mass="13152">MKGRNAEELIVKLLRVGVIVSSILITIGFIMLYVKGDTGYTNLYPKTFLEVFNGVINAEPYFIILLGLLILIITPVLRVFISIFVFLLEKDYIYVKITSLVLIILLSSFFVGLYVK</sequence>
<organism evidence="2 3">
    <name type="scientific">Clostridium cylindrosporum DSM 605</name>
    <dbReference type="NCBI Taxonomy" id="1121307"/>
    <lineage>
        <taxon>Bacteria</taxon>
        <taxon>Bacillati</taxon>
        <taxon>Bacillota</taxon>
        <taxon>Clostridia</taxon>
        <taxon>Eubacteriales</taxon>
        <taxon>Clostridiaceae</taxon>
        <taxon>Clostridium</taxon>
    </lineage>
</organism>
<keyword evidence="3" id="KW-1185">Reference proteome</keyword>
<dbReference type="InterPro" id="IPR012861">
    <property type="entry name" value="DUF1634"/>
</dbReference>
<dbReference type="EMBL" id="LFVU01000028">
    <property type="protein sequence ID" value="KMT20885.1"/>
    <property type="molecule type" value="Genomic_DNA"/>
</dbReference>
<evidence type="ECO:0000313" key="3">
    <source>
        <dbReference type="Proteomes" id="UP000036756"/>
    </source>
</evidence>
<dbReference type="RefSeq" id="WP_048571287.1">
    <property type="nucleotide sequence ID" value="NZ_LFVU01000028.1"/>
</dbReference>
<proteinExistence type="predicted"/>
<dbReference type="PATRIC" id="fig|1121307.3.peg.480"/>
<keyword evidence="1" id="KW-1133">Transmembrane helix</keyword>
<feature type="transmembrane region" description="Helical" evidence="1">
    <location>
        <begin position="12"/>
        <end position="34"/>
    </location>
</feature>
<reference evidence="2 3" key="1">
    <citation type="submission" date="2015-06" db="EMBL/GenBank/DDBJ databases">
        <title>Draft genome sequence of the purine-degrading Clostridium cylindrosporum HC-1 (DSM 605).</title>
        <authorList>
            <person name="Poehlein A."/>
            <person name="Schiel-Bengelsdorf B."/>
            <person name="Bengelsdorf F."/>
            <person name="Daniel R."/>
            <person name="Duerre P."/>
        </authorList>
    </citation>
    <scope>NUCLEOTIDE SEQUENCE [LARGE SCALE GENOMIC DNA]</scope>
    <source>
        <strain evidence="2 3">DSM 605</strain>
    </source>
</reference>
<dbReference type="AlphaFoldDB" id="A0A0J8D3Y2"/>
<dbReference type="STRING" id="1121307.CLCY_1c01190"/>
<keyword evidence="1" id="KW-0472">Membrane</keyword>
<feature type="transmembrane region" description="Helical" evidence="1">
    <location>
        <begin position="61"/>
        <end position="86"/>
    </location>
</feature>
<evidence type="ECO:0008006" key="4">
    <source>
        <dbReference type="Google" id="ProtNLM"/>
    </source>
</evidence>